<comment type="caution">
    <text evidence="9">The sequence shown here is derived from an EMBL/GenBank/DDBJ whole genome shotgun (WGS) entry which is preliminary data.</text>
</comment>
<evidence type="ECO:0000256" key="3">
    <source>
        <dbReference type="ARBA" id="ARBA00023015"/>
    </source>
</evidence>
<feature type="compositionally biased region" description="Low complexity" evidence="7">
    <location>
        <begin position="574"/>
        <end position="638"/>
    </location>
</feature>
<keyword evidence="5" id="KW-0804">Transcription</keyword>
<keyword evidence="2" id="KW-0902">Two-component regulatory system</keyword>
<evidence type="ECO:0000256" key="6">
    <source>
        <dbReference type="PROSITE-ProRule" id="PRU01091"/>
    </source>
</evidence>
<dbReference type="Pfam" id="PF00486">
    <property type="entry name" value="Trans_reg_C"/>
    <property type="match status" value="1"/>
</dbReference>
<gene>
    <name evidence="9" type="primary">afsR_6</name>
    <name evidence="9" type="ORF">OEIGOIKO_06276</name>
</gene>
<feature type="compositionally biased region" description="Pro residues" evidence="7">
    <location>
        <begin position="546"/>
        <end position="558"/>
    </location>
</feature>
<feature type="compositionally biased region" description="Pro residues" evidence="7">
    <location>
        <begin position="501"/>
        <end position="512"/>
    </location>
</feature>
<feature type="region of interest" description="Disordered" evidence="7">
    <location>
        <begin position="175"/>
        <end position="210"/>
    </location>
</feature>
<dbReference type="PANTHER" id="PTHR35807:SF1">
    <property type="entry name" value="TRANSCRIPTIONAL REGULATOR REDD"/>
    <property type="match status" value="1"/>
</dbReference>
<sequence>MDKTAGHGTGRRLLPWTQDGYALHLPADHIDLTRFVTAVDKARAHLNDDHPAVARTLLADALATWRGPALAGLATGTGLTPHIQRLEDLRTEALGLRIAADLRTGHAARAIPELRALVAEHPDDETLHAHLASALHTTGRTTEALRVLERYGATSEAAHGTGLPPRLRALHSAIGNDTEPATTPPVTTPDPPPLAMSSPPHRSTPDAHQNSVRFTVLGPVRAWRGTTPLAAGSPQQRTLLATLLLRGGRTTTAAELVDALWGEEPPHAALAALRTYASRLRKALGPDADILVAESGGYALRPLGDQPLDLDLAHAETYAAEAENARAAGDHHAARELLNSALALWDGEPLANLAGPYADNQRTRLEEWHLSLLETRLELDLDLGNHTEAVLELTALTTAHPLRERLRELLMLALYRSGRQAEALAVFADTRRLLADELGVDPAPTLAALHQRILTADPELAGPAPRRADGPAAPVVPLQLPATVQDFVAPTPSWPNSTTTSPPPTACSPPSQPSAACPASARPPSPSTSPTSSATASPTASSTPTSRPPMPPPTPKPYWGPSSAPWTLPKPTFPTASTNAPRATAPSSPTAVSSSCSTMPMTPARSAPSSPAPTAQRPSSPAAPTSSASTAPGSSTST</sequence>
<dbReference type="SUPFAM" id="SSF46894">
    <property type="entry name" value="C-terminal effector domain of the bipartite response regulators"/>
    <property type="match status" value="1"/>
</dbReference>
<dbReference type="PROSITE" id="PS51755">
    <property type="entry name" value="OMPR_PHOB"/>
    <property type="match status" value="1"/>
</dbReference>
<reference evidence="9 10" key="1">
    <citation type="submission" date="2018-11" db="EMBL/GenBank/DDBJ databases">
        <title>Whole genome sequence of Streptomyces chrestomyceticus NBRC 13444(T).</title>
        <authorList>
            <person name="Komaki H."/>
            <person name="Tamura T."/>
        </authorList>
    </citation>
    <scope>NUCLEOTIDE SEQUENCE [LARGE SCALE GENOMIC DNA]</scope>
    <source>
        <strain evidence="9 10">NBRC 13444</strain>
    </source>
</reference>
<evidence type="ECO:0000256" key="7">
    <source>
        <dbReference type="SAM" id="MobiDB-lite"/>
    </source>
</evidence>
<dbReference type="Gene3D" id="1.25.40.10">
    <property type="entry name" value="Tetratricopeptide repeat domain"/>
    <property type="match status" value="2"/>
</dbReference>
<feature type="compositionally biased region" description="Low complexity" evidence="7">
    <location>
        <begin position="487"/>
        <end position="500"/>
    </location>
</feature>
<keyword evidence="4 6" id="KW-0238">DNA-binding</keyword>
<protein>
    <submittedName>
        <fullName evidence="9">Regulatory protein AfsR</fullName>
    </submittedName>
</protein>
<feature type="compositionally biased region" description="Low complexity" evidence="7">
    <location>
        <begin position="528"/>
        <end position="545"/>
    </location>
</feature>
<feature type="region of interest" description="Disordered" evidence="7">
    <location>
        <begin position="487"/>
        <end position="638"/>
    </location>
</feature>
<evidence type="ECO:0000313" key="9">
    <source>
        <dbReference type="EMBL" id="GCD38462.1"/>
    </source>
</evidence>
<dbReference type="InterPro" id="IPR001867">
    <property type="entry name" value="OmpR/PhoB-type_DNA-bd"/>
</dbReference>
<dbReference type="InterPro" id="IPR036388">
    <property type="entry name" value="WH-like_DNA-bd_sf"/>
</dbReference>
<dbReference type="PANTHER" id="PTHR35807">
    <property type="entry name" value="TRANSCRIPTIONAL REGULATOR REDD-RELATED"/>
    <property type="match status" value="1"/>
</dbReference>
<evidence type="ECO:0000259" key="8">
    <source>
        <dbReference type="PROSITE" id="PS51755"/>
    </source>
</evidence>
<keyword evidence="3" id="KW-0805">Transcription regulation</keyword>
<evidence type="ECO:0000256" key="2">
    <source>
        <dbReference type="ARBA" id="ARBA00023012"/>
    </source>
</evidence>
<dbReference type="EMBL" id="BHZC01000001">
    <property type="protein sequence ID" value="GCD38462.1"/>
    <property type="molecule type" value="Genomic_DNA"/>
</dbReference>
<name>A0A7U9L139_9ACTN</name>
<dbReference type="SUPFAM" id="SSF48452">
    <property type="entry name" value="TPR-like"/>
    <property type="match status" value="2"/>
</dbReference>
<feature type="DNA-binding region" description="OmpR/PhoB-type" evidence="6">
    <location>
        <begin position="202"/>
        <end position="302"/>
    </location>
</feature>
<accession>A0A7U9L139</accession>
<dbReference type="InterPro" id="IPR051677">
    <property type="entry name" value="AfsR-DnrI-RedD_regulator"/>
</dbReference>
<dbReference type="InterPro" id="IPR011990">
    <property type="entry name" value="TPR-like_helical_dom_sf"/>
</dbReference>
<dbReference type="Gene3D" id="1.10.10.10">
    <property type="entry name" value="Winged helix-like DNA-binding domain superfamily/Winged helix DNA-binding domain"/>
    <property type="match status" value="1"/>
</dbReference>
<proteinExistence type="inferred from homology"/>
<dbReference type="InterPro" id="IPR016032">
    <property type="entry name" value="Sig_transdc_resp-reg_C-effctor"/>
</dbReference>
<dbReference type="SMART" id="SM00862">
    <property type="entry name" value="Trans_reg_C"/>
    <property type="match status" value="1"/>
</dbReference>
<feature type="compositionally biased region" description="Pro residues" evidence="7">
    <location>
        <begin position="182"/>
        <end position="194"/>
    </location>
</feature>
<organism evidence="9 10">
    <name type="scientific">Streptomyces chrestomyceticus JCM 4735</name>
    <dbReference type="NCBI Taxonomy" id="1306181"/>
    <lineage>
        <taxon>Bacteria</taxon>
        <taxon>Bacillati</taxon>
        <taxon>Actinomycetota</taxon>
        <taxon>Actinomycetes</taxon>
        <taxon>Kitasatosporales</taxon>
        <taxon>Streptomycetaceae</taxon>
        <taxon>Streptomyces</taxon>
    </lineage>
</organism>
<evidence type="ECO:0000256" key="4">
    <source>
        <dbReference type="ARBA" id="ARBA00023125"/>
    </source>
</evidence>
<feature type="domain" description="OmpR/PhoB-type" evidence="8">
    <location>
        <begin position="202"/>
        <end position="302"/>
    </location>
</feature>
<evidence type="ECO:0000313" key="10">
    <source>
        <dbReference type="Proteomes" id="UP000287830"/>
    </source>
</evidence>
<dbReference type="GO" id="GO:0000160">
    <property type="term" value="P:phosphorelay signal transduction system"/>
    <property type="evidence" value="ECO:0007669"/>
    <property type="project" value="UniProtKB-KW"/>
</dbReference>
<dbReference type="Proteomes" id="UP000287830">
    <property type="component" value="Unassembled WGS sequence"/>
</dbReference>
<dbReference type="GO" id="GO:0003677">
    <property type="term" value="F:DNA binding"/>
    <property type="evidence" value="ECO:0007669"/>
    <property type="project" value="UniProtKB-UniRule"/>
</dbReference>
<comment type="similarity">
    <text evidence="1">Belongs to the AfsR/DnrI/RedD regulatory family.</text>
</comment>
<dbReference type="CDD" id="cd15831">
    <property type="entry name" value="BTAD"/>
    <property type="match status" value="2"/>
</dbReference>
<dbReference type="InterPro" id="IPR005158">
    <property type="entry name" value="BTAD"/>
</dbReference>
<dbReference type="GO" id="GO:0006355">
    <property type="term" value="P:regulation of DNA-templated transcription"/>
    <property type="evidence" value="ECO:0007669"/>
    <property type="project" value="InterPro"/>
</dbReference>
<evidence type="ECO:0000256" key="5">
    <source>
        <dbReference type="ARBA" id="ARBA00023163"/>
    </source>
</evidence>
<evidence type="ECO:0000256" key="1">
    <source>
        <dbReference type="ARBA" id="ARBA00005820"/>
    </source>
</evidence>
<dbReference type="Pfam" id="PF03704">
    <property type="entry name" value="BTAD"/>
    <property type="match status" value="2"/>
</dbReference>
<dbReference type="AlphaFoldDB" id="A0A7U9L139"/>
<dbReference type="SMART" id="SM01043">
    <property type="entry name" value="BTAD"/>
    <property type="match status" value="2"/>
</dbReference>